<organism evidence="1 2">
    <name type="scientific">Metabacillus rhizolycopersici</name>
    <dbReference type="NCBI Taxonomy" id="2875709"/>
    <lineage>
        <taxon>Bacteria</taxon>
        <taxon>Bacillati</taxon>
        <taxon>Bacillota</taxon>
        <taxon>Bacilli</taxon>
        <taxon>Bacillales</taxon>
        <taxon>Bacillaceae</taxon>
        <taxon>Metabacillus</taxon>
    </lineage>
</organism>
<gene>
    <name evidence="1" type="ORF">K9V48_07945</name>
</gene>
<dbReference type="Proteomes" id="UP001165287">
    <property type="component" value="Unassembled WGS sequence"/>
</dbReference>
<evidence type="ECO:0000313" key="1">
    <source>
        <dbReference type="EMBL" id="MBZ5750176.1"/>
    </source>
</evidence>
<dbReference type="EMBL" id="JAIQUM010000012">
    <property type="protein sequence ID" value="MBZ5750176.1"/>
    <property type="molecule type" value="Genomic_DNA"/>
</dbReference>
<accession>A0ABS7UPU5</accession>
<keyword evidence="2" id="KW-1185">Reference proteome</keyword>
<comment type="caution">
    <text evidence="1">The sequence shown here is derived from an EMBL/GenBank/DDBJ whole genome shotgun (WGS) entry which is preliminary data.</text>
</comment>
<reference evidence="1" key="1">
    <citation type="submission" date="2024-05" db="EMBL/GenBank/DDBJ databases">
        <title>Metabacillus sp. nov., isolated from the rhizosphere soil of tomato plants.</title>
        <authorList>
            <person name="Ma R."/>
        </authorList>
    </citation>
    <scope>NUCLEOTIDE SEQUENCE</scope>
    <source>
        <strain evidence="1">DBTR6</strain>
    </source>
</reference>
<dbReference type="RefSeq" id="WP_224138203.1">
    <property type="nucleotide sequence ID" value="NZ_JAIQUM010000012.1"/>
</dbReference>
<evidence type="ECO:0000313" key="2">
    <source>
        <dbReference type="Proteomes" id="UP001165287"/>
    </source>
</evidence>
<name>A0ABS7UPU5_9BACI</name>
<proteinExistence type="predicted"/>
<protein>
    <submittedName>
        <fullName evidence="1">Uncharacterized protein</fullName>
    </submittedName>
</protein>
<sequence>MIKVDTIEKYFTIQLQSLHSQPHVNVQKGRFPFVCGDMKEPEQVV</sequence>